<keyword evidence="7" id="KW-1185">Reference proteome</keyword>
<evidence type="ECO:0000313" key="7">
    <source>
        <dbReference type="Proteomes" id="UP000051952"/>
    </source>
</evidence>
<evidence type="ECO:0000256" key="1">
    <source>
        <dbReference type="ARBA" id="ARBA00004245"/>
    </source>
</evidence>
<dbReference type="OrthoDB" id="409897at2759"/>
<evidence type="ECO:0000256" key="3">
    <source>
        <dbReference type="ARBA" id="ARBA00016840"/>
    </source>
</evidence>
<organism evidence="6 7">
    <name type="scientific">Bodo saltans</name>
    <name type="common">Flagellated protozoan</name>
    <dbReference type="NCBI Taxonomy" id="75058"/>
    <lineage>
        <taxon>Eukaryota</taxon>
        <taxon>Discoba</taxon>
        <taxon>Euglenozoa</taxon>
        <taxon>Kinetoplastea</taxon>
        <taxon>Metakinetoplastina</taxon>
        <taxon>Eubodonida</taxon>
        <taxon>Bodonidae</taxon>
        <taxon>Bodo</taxon>
    </lineage>
</organism>
<dbReference type="AlphaFoldDB" id="A0A0S4JRE1"/>
<keyword evidence="5" id="KW-0206">Cytoskeleton</keyword>
<dbReference type="PANTHER" id="PTHR46321">
    <property type="entry name" value="KIF1-BINDING PROTEIN"/>
    <property type="match status" value="1"/>
</dbReference>
<dbReference type="Proteomes" id="UP000051952">
    <property type="component" value="Unassembled WGS sequence"/>
</dbReference>
<dbReference type="GO" id="GO:0005856">
    <property type="term" value="C:cytoskeleton"/>
    <property type="evidence" value="ECO:0007669"/>
    <property type="project" value="UniProtKB-SubCell"/>
</dbReference>
<proteinExistence type="inferred from homology"/>
<name>A0A0S4JRE1_BODSA</name>
<dbReference type="Pfam" id="PF12309">
    <property type="entry name" value="KBP_C"/>
    <property type="match status" value="1"/>
</dbReference>
<gene>
    <name evidence="6" type="ORF">BSAL_34930</name>
</gene>
<dbReference type="EMBL" id="CYKH01001984">
    <property type="protein sequence ID" value="CUG91951.1"/>
    <property type="molecule type" value="Genomic_DNA"/>
</dbReference>
<protein>
    <recommendedName>
        <fullName evidence="3">KIF-binding protein</fullName>
    </recommendedName>
</protein>
<dbReference type="PANTHER" id="PTHR46321:SF1">
    <property type="entry name" value="KIF-BINDING PROTEIN"/>
    <property type="match status" value="1"/>
</dbReference>
<reference evidence="7" key="1">
    <citation type="submission" date="2015-09" db="EMBL/GenBank/DDBJ databases">
        <authorList>
            <consortium name="Pathogen Informatics"/>
        </authorList>
    </citation>
    <scope>NUCLEOTIDE SEQUENCE [LARGE SCALE GENOMIC DNA]</scope>
    <source>
        <strain evidence="7">Lake Konstanz</strain>
    </source>
</reference>
<evidence type="ECO:0000256" key="2">
    <source>
        <dbReference type="ARBA" id="ARBA00010305"/>
    </source>
</evidence>
<keyword evidence="4" id="KW-0963">Cytoplasm</keyword>
<evidence type="ECO:0000256" key="4">
    <source>
        <dbReference type="ARBA" id="ARBA00022490"/>
    </source>
</evidence>
<evidence type="ECO:0000313" key="6">
    <source>
        <dbReference type="EMBL" id="CUG91951.1"/>
    </source>
</evidence>
<comment type="subcellular location">
    <subcellularLocation>
        <location evidence="1">Cytoplasm</location>
        <location evidence="1">Cytoskeleton</location>
    </subcellularLocation>
</comment>
<dbReference type="InterPro" id="IPR022083">
    <property type="entry name" value="KBP"/>
</dbReference>
<comment type="similarity">
    <text evidence="2">Belongs to the KIF-binding protein family.</text>
</comment>
<evidence type="ECO:0000256" key="5">
    <source>
        <dbReference type="ARBA" id="ARBA00023212"/>
    </source>
</evidence>
<accession>A0A0S4JRE1</accession>
<dbReference type="VEuPathDB" id="TriTrypDB:BSAL_34930"/>
<sequence length="215" mass="24946">MDGCCTDHIKILQDIGQLYKNLIVFEPDVDRRIAMHLRRVEKLENLPTELNFQSYATLIRQLLFDLGDVHTDILDLRILQKKAPDSKMGKPLSEAKLNQLTASTVNYFIRFCATFKDLKSGKIPEVLDEDSRVPFFRCLMRIAHLQSKHWHKTPKDEYDSIGVTIERYNEALKFARDNKLQSNKECAHEVKLAEEMVQLLPGKQRDVQRAFAKST</sequence>